<keyword evidence="6" id="KW-1003">Cell membrane</keyword>
<dbReference type="Pfam" id="PF00564">
    <property type="entry name" value="PB1"/>
    <property type="match status" value="1"/>
</dbReference>
<dbReference type="InterPro" id="IPR000270">
    <property type="entry name" value="PB1_dom"/>
</dbReference>
<proteinExistence type="inferred from homology"/>
<feature type="region of interest" description="Disordered" evidence="12">
    <location>
        <begin position="350"/>
        <end position="381"/>
    </location>
</feature>
<dbReference type="InterPro" id="IPR051741">
    <property type="entry name" value="PAR6_homolog"/>
</dbReference>
<protein>
    <submittedName>
        <fullName evidence="16">Par-6 family cell polarity regulator gamma a</fullName>
    </submittedName>
</protein>
<dbReference type="Gene3D" id="3.10.20.90">
    <property type="entry name" value="Phosphatidylinositol 3-kinase Catalytic Subunit, Chain A, domain 1"/>
    <property type="match status" value="1"/>
</dbReference>
<evidence type="ECO:0000256" key="12">
    <source>
        <dbReference type="SAM" id="MobiDB-lite"/>
    </source>
</evidence>
<dbReference type="PANTHER" id="PTHR14102:SF3">
    <property type="entry name" value="PARTITIONING DEFECTIVE 6 HOMOLOG GAMMA"/>
    <property type="match status" value="1"/>
</dbReference>
<evidence type="ECO:0000256" key="5">
    <source>
        <dbReference type="ARBA" id="ARBA00022427"/>
    </source>
</evidence>
<dbReference type="CDD" id="cd06718">
    <property type="entry name" value="PDZ_Par6-like"/>
    <property type="match status" value="1"/>
</dbReference>
<dbReference type="GO" id="GO:0016324">
    <property type="term" value="C:apical plasma membrane"/>
    <property type="evidence" value="ECO:0007669"/>
    <property type="project" value="TreeGrafter"/>
</dbReference>
<keyword evidence="11" id="KW-0131">Cell cycle</keyword>
<dbReference type="InterPro" id="IPR001478">
    <property type="entry name" value="PDZ"/>
</dbReference>
<dbReference type="SMART" id="SM00228">
    <property type="entry name" value="PDZ"/>
    <property type="match status" value="1"/>
</dbReference>
<dbReference type="InterPro" id="IPR036034">
    <property type="entry name" value="PDZ_sf"/>
</dbReference>
<keyword evidence="5" id="KW-0796">Tight junction</keyword>
<dbReference type="Gene3D" id="2.30.42.10">
    <property type="match status" value="1"/>
</dbReference>
<keyword evidence="10" id="KW-0472">Membrane</keyword>
<evidence type="ECO:0000256" key="7">
    <source>
        <dbReference type="ARBA" id="ARBA00022490"/>
    </source>
</evidence>
<feature type="domain" description="PDZ" evidence="13">
    <location>
        <begin position="196"/>
        <end position="289"/>
    </location>
</feature>
<feature type="domain" description="PB1" evidence="14">
    <location>
        <begin position="57"/>
        <end position="137"/>
    </location>
</feature>
<accession>A0A2D0QYK6</accession>
<dbReference type="PROSITE" id="PS51745">
    <property type="entry name" value="PB1"/>
    <property type="match status" value="1"/>
</dbReference>
<evidence type="ECO:0000313" key="16">
    <source>
        <dbReference type="RefSeq" id="XP_017322836.2"/>
    </source>
</evidence>
<dbReference type="RefSeq" id="XP_017322836.2">
    <property type="nucleotide sequence ID" value="XM_017467347.3"/>
</dbReference>
<name>A0A2D0QYK6_ICTPU</name>
<keyword evidence="15" id="KW-1185">Reference proteome</keyword>
<dbReference type="GO" id="GO:0060341">
    <property type="term" value="P:regulation of cellular localization"/>
    <property type="evidence" value="ECO:0007669"/>
    <property type="project" value="TreeGrafter"/>
</dbReference>
<evidence type="ECO:0000256" key="4">
    <source>
        <dbReference type="ARBA" id="ARBA00008625"/>
    </source>
</evidence>
<dbReference type="AlphaFoldDB" id="A0A2D0QYK6"/>
<feature type="compositionally biased region" description="Polar residues" evidence="12">
    <location>
        <begin position="351"/>
        <end position="366"/>
    </location>
</feature>
<evidence type="ECO:0000256" key="3">
    <source>
        <dbReference type="ARBA" id="ARBA00004496"/>
    </source>
</evidence>
<dbReference type="InterPro" id="IPR034868">
    <property type="entry name" value="PB1_Par6"/>
</dbReference>
<dbReference type="GO" id="GO:0005634">
    <property type="term" value="C:nucleus"/>
    <property type="evidence" value="ECO:0007669"/>
    <property type="project" value="TreeGrafter"/>
</dbReference>
<organism evidence="15 16">
    <name type="scientific">Ictalurus punctatus</name>
    <name type="common">Channel catfish</name>
    <name type="synonym">Silurus punctatus</name>
    <dbReference type="NCBI Taxonomy" id="7998"/>
    <lineage>
        <taxon>Eukaryota</taxon>
        <taxon>Metazoa</taxon>
        <taxon>Chordata</taxon>
        <taxon>Craniata</taxon>
        <taxon>Vertebrata</taxon>
        <taxon>Euteleostomi</taxon>
        <taxon>Actinopterygii</taxon>
        <taxon>Neopterygii</taxon>
        <taxon>Teleostei</taxon>
        <taxon>Ostariophysi</taxon>
        <taxon>Siluriformes</taxon>
        <taxon>Ictaluridae</taxon>
        <taxon>Ictalurus</taxon>
    </lineage>
</organism>
<keyword evidence="9" id="KW-0965">Cell junction</keyword>
<evidence type="ECO:0000259" key="13">
    <source>
        <dbReference type="PROSITE" id="PS50106"/>
    </source>
</evidence>
<dbReference type="GO" id="GO:0051301">
    <property type="term" value="P:cell division"/>
    <property type="evidence" value="ECO:0007669"/>
    <property type="project" value="UniProtKB-KW"/>
</dbReference>
<dbReference type="CTD" id="100170824"/>
<keyword evidence="7" id="KW-0963">Cytoplasm</keyword>
<dbReference type="GO" id="GO:0005923">
    <property type="term" value="C:bicellular tight junction"/>
    <property type="evidence" value="ECO:0007669"/>
    <property type="project" value="UniProtKB-SubCell"/>
</dbReference>
<dbReference type="FunFam" id="2.30.42.10:FF:000030">
    <property type="entry name" value="Partitioning defective 6 homolog beta"/>
    <property type="match status" value="1"/>
</dbReference>
<evidence type="ECO:0000256" key="6">
    <source>
        <dbReference type="ARBA" id="ARBA00022475"/>
    </source>
</evidence>
<evidence type="ECO:0000259" key="14">
    <source>
        <dbReference type="PROSITE" id="PS51745"/>
    </source>
</evidence>
<dbReference type="STRING" id="7998.ENSIPUP00000003116"/>
<evidence type="ECO:0000256" key="10">
    <source>
        <dbReference type="ARBA" id="ARBA00023136"/>
    </source>
</evidence>
<comment type="similarity">
    <text evidence="4">Belongs to the PAR6 family.</text>
</comment>
<evidence type="ECO:0000313" key="15">
    <source>
        <dbReference type="Proteomes" id="UP000221080"/>
    </source>
</evidence>
<dbReference type="SUPFAM" id="SSF54277">
    <property type="entry name" value="CAD &amp; PB1 domains"/>
    <property type="match status" value="1"/>
</dbReference>
<evidence type="ECO:0000256" key="11">
    <source>
        <dbReference type="ARBA" id="ARBA00023306"/>
    </source>
</evidence>
<dbReference type="SMART" id="SM00666">
    <property type="entry name" value="PB1"/>
    <property type="match status" value="1"/>
</dbReference>
<evidence type="ECO:0000256" key="8">
    <source>
        <dbReference type="ARBA" id="ARBA00022618"/>
    </source>
</evidence>
<reference evidence="15" key="1">
    <citation type="journal article" date="2016" name="Nat. Commun.">
        <title>The channel catfish genome sequence provides insights into the evolution of scale formation in teleosts.</title>
        <authorList>
            <person name="Liu Z."/>
            <person name="Liu S."/>
            <person name="Yao J."/>
            <person name="Bao L."/>
            <person name="Zhang J."/>
            <person name="Li Y."/>
            <person name="Jiang C."/>
            <person name="Sun L."/>
            <person name="Wang R."/>
            <person name="Zhang Y."/>
            <person name="Zhou T."/>
            <person name="Zeng Q."/>
            <person name="Fu Q."/>
            <person name="Gao S."/>
            <person name="Li N."/>
            <person name="Koren S."/>
            <person name="Jiang Y."/>
            <person name="Zimin A."/>
            <person name="Xu P."/>
            <person name="Phillippy A.M."/>
            <person name="Geng X."/>
            <person name="Song L."/>
            <person name="Sun F."/>
            <person name="Li C."/>
            <person name="Wang X."/>
            <person name="Chen A."/>
            <person name="Jin Y."/>
            <person name="Yuan Z."/>
            <person name="Yang Y."/>
            <person name="Tan S."/>
            <person name="Peatman E."/>
            <person name="Lu J."/>
            <person name="Qin Z."/>
            <person name="Dunham R."/>
            <person name="Li Z."/>
            <person name="Sonstegard T."/>
            <person name="Feng J."/>
            <person name="Danzmann R.G."/>
            <person name="Schroeder S."/>
            <person name="Scheffler B."/>
            <person name="Duke M.V."/>
            <person name="Ballard L."/>
            <person name="Kucuktas H."/>
            <person name="Kaltenboeck L."/>
            <person name="Liu H."/>
            <person name="Armbruster J."/>
            <person name="Xie Y."/>
            <person name="Kirby M.L."/>
            <person name="Tian Y."/>
            <person name="Flanagan M.E."/>
            <person name="Mu W."/>
            <person name="Waldbieser G.C."/>
        </authorList>
    </citation>
    <scope>NUCLEOTIDE SEQUENCE [LARGE SCALE GENOMIC DNA]</scope>
    <source>
        <strain evidence="15">SDA103</strain>
    </source>
</reference>
<dbReference type="GO" id="GO:0007163">
    <property type="term" value="P:establishment or maintenance of cell polarity"/>
    <property type="evidence" value="ECO:0007669"/>
    <property type="project" value="TreeGrafter"/>
</dbReference>
<dbReference type="Pfam" id="PF00595">
    <property type="entry name" value="PDZ"/>
    <property type="match status" value="1"/>
</dbReference>
<dbReference type="Proteomes" id="UP000221080">
    <property type="component" value="Chromosome 1"/>
</dbReference>
<comment type="subcellular location">
    <subcellularLocation>
        <location evidence="2">Cell junction</location>
        <location evidence="2">Tight junction</location>
    </subcellularLocation>
    <subcellularLocation>
        <location evidence="1">Cell membrane</location>
    </subcellularLocation>
    <subcellularLocation>
        <location evidence="3">Cytoplasm</location>
    </subcellularLocation>
</comment>
<sequence>MMPSQSFTRSSSAHEHCIINCRHSLVTLTKQNLPGPDYKGKMIRSLGKPSAWRCRSAVEVKSKFGAEFRRFSLDRYEPGVFKDFCQFILKLHHLFPAEIYISYADVHGDLLPINNDDNFCKAVSTAQSLLRVFIQLQEEMDQVNICTNCVTRRKKSTIMVHGDASQRGHVQIGLPQNFRPVSSIIDVDILPECHRRVRLYHQGSDRPLGFYIRDGITFSVTPHGLEKVPGIFISRLVPGGLAESCGLLAINDQILEVNGIEVIGKTLDQVTDMMIANSRNLIITVKPANQSKHIKSPAVSPNPELQFDGKGSISYPGLPMIMGAYVWTHNDSVSDDDSDMVVEKPLKPSAHFSSTTVSSPSFQTSIHNRHRHSRPYSQESSRSQLYLNYTAHPGFSTSLQREISSQQIYMSNPAFRQSTSSPFDILGSLSPALRQRLMIPQGSMEEDGVVITL</sequence>
<gene>
    <name evidence="16" type="primary">pard6ga</name>
</gene>
<evidence type="ECO:0000256" key="1">
    <source>
        <dbReference type="ARBA" id="ARBA00004236"/>
    </source>
</evidence>
<keyword evidence="8" id="KW-0132">Cell division</keyword>
<dbReference type="InterPro" id="IPR053793">
    <property type="entry name" value="PB1-like"/>
</dbReference>
<evidence type="ECO:0000256" key="9">
    <source>
        <dbReference type="ARBA" id="ARBA00022949"/>
    </source>
</evidence>
<dbReference type="KEGG" id="ipu:108265222"/>
<reference evidence="16" key="2">
    <citation type="submission" date="2025-08" db="UniProtKB">
        <authorList>
            <consortium name="RefSeq"/>
        </authorList>
    </citation>
    <scope>IDENTIFICATION</scope>
    <source>
        <tissue evidence="16">Blood</tissue>
    </source>
</reference>
<dbReference type="CDD" id="cd06403">
    <property type="entry name" value="PB1_Par6"/>
    <property type="match status" value="1"/>
</dbReference>
<evidence type="ECO:0000256" key="2">
    <source>
        <dbReference type="ARBA" id="ARBA00004435"/>
    </source>
</evidence>
<dbReference type="PROSITE" id="PS50106">
    <property type="entry name" value="PDZ"/>
    <property type="match status" value="1"/>
</dbReference>
<dbReference type="FunFam" id="3.10.20.90:FF:000031">
    <property type="entry name" value="Partitioning defective 6 homolog alpha"/>
    <property type="match status" value="1"/>
</dbReference>
<dbReference type="GO" id="GO:0005938">
    <property type="term" value="C:cell cortex"/>
    <property type="evidence" value="ECO:0007669"/>
    <property type="project" value="TreeGrafter"/>
</dbReference>
<dbReference type="SUPFAM" id="SSF50156">
    <property type="entry name" value="PDZ domain-like"/>
    <property type="match status" value="1"/>
</dbReference>
<dbReference type="GO" id="GO:0007098">
    <property type="term" value="P:centrosome cycle"/>
    <property type="evidence" value="ECO:0007669"/>
    <property type="project" value="TreeGrafter"/>
</dbReference>
<dbReference type="PANTHER" id="PTHR14102">
    <property type="entry name" value="PAR-6-RELATED"/>
    <property type="match status" value="1"/>
</dbReference>
<dbReference type="OrthoDB" id="5868434at2759"/>
<dbReference type="GeneID" id="108265222"/>